<evidence type="ECO:0008006" key="3">
    <source>
        <dbReference type="Google" id="ProtNLM"/>
    </source>
</evidence>
<dbReference type="Proteomes" id="UP000075578">
    <property type="component" value="Unassembled WGS sequence"/>
</dbReference>
<evidence type="ECO:0000313" key="1">
    <source>
        <dbReference type="EMBL" id="KYC48922.1"/>
    </source>
</evidence>
<proteinExistence type="predicted"/>
<gene>
    <name evidence="1" type="ORF">AMQ74_01534</name>
</gene>
<dbReference type="NCBIfam" id="NF040494">
    <property type="entry name" value="nitrored_ArsF"/>
    <property type="match status" value="1"/>
</dbReference>
<name>A0A150IVE8_9EURY</name>
<comment type="caution">
    <text evidence="1">The sequence shown here is derived from an EMBL/GenBank/DDBJ whole genome shotgun (WGS) entry which is preliminary data.</text>
</comment>
<dbReference type="EMBL" id="LNGD01000124">
    <property type="protein sequence ID" value="KYC48922.1"/>
    <property type="molecule type" value="Genomic_DNA"/>
</dbReference>
<reference evidence="1 2" key="1">
    <citation type="journal article" date="2016" name="ISME J.">
        <title>Chasing the elusive Euryarchaeota class WSA2: genomes reveal a uniquely fastidious methyl-reducing methanogen.</title>
        <authorList>
            <person name="Nobu M.K."/>
            <person name="Narihiro T."/>
            <person name="Kuroda K."/>
            <person name="Mei R."/>
            <person name="Liu W.T."/>
        </authorList>
    </citation>
    <scope>NUCLEOTIDE SEQUENCE [LARGE SCALE GENOMIC DNA]</scope>
    <source>
        <strain evidence="1">U1lsi0528_Bin089</strain>
    </source>
</reference>
<sequence length="165" mass="19150">MKKILVALLLISTLLIFPACVSNKADQQTTYTPTTPTQQTTNTVPEKVNVLKLEILHFHPKVQCYSCKTLGEYAEETMKKYYSKELSNGRITFRHVNYELPENQELVLLYRPPGSALCIGVYDDQGHLYIEENYGVWYRIENKDNFMSYMKQLVDMRLKGDLSKI</sequence>
<organism evidence="1 2">
    <name type="scientific">Candidatus Methanofastidiosum methylothiophilum</name>
    <dbReference type="NCBI Taxonomy" id="1705564"/>
    <lineage>
        <taxon>Archaea</taxon>
        <taxon>Methanobacteriati</taxon>
        <taxon>Methanobacteriota</taxon>
        <taxon>Stenosarchaea group</taxon>
        <taxon>Candidatus Methanofastidiosia</taxon>
        <taxon>Candidatus Methanofastidiosales</taxon>
        <taxon>Candidatus Methanofastidiosaceae</taxon>
        <taxon>Candidatus Methanofastidiosum</taxon>
    </lineage>
</organism>
<protein>
    <recommendedName>
        <fullName evidence="3">Thioredoxin domain-containing protein</fullName>
    </recommendedName>
</protein>
<evidence type="ECO:0000313" key="2">
    <source>
        <dbReference type="Proteomes" id="UP000075578"/>
    </source>
</evidence>
<dbReference type="InterPro" id="IPR047698">
    <property type="entry name" value="ArsF-like"/>
</dbReference>
<accession>A0A150IVE8</accession>
<dbReference type="AlphaFoldDB" id="A0A150IVE8"/>